<dbReference type="EMBL" id="CP007264">
    <property type="protein sequence ID" value="AHL22799.1"/>
    <property type="molecule type" value="Genomic_DNA"/>
</dbReference>
<dbReference type="Proteomes" id="UP000019434">
    <property type="component" value="Chromosome"/>
</dbReference>
<gene>
    <name evidence="1" type="ORF">BD01_1182</name>
</gene>
<keyword evidence="2" id="KW-1185">Reference proteome</keyword>
<sequence length="268" mass="30479">MDIGYVDITRGYGFDAKEAQQVRIAWEIANELIDIVPEPKVWVELHNEILKNFIETSELYSLKTYLDFIHDFFAEKIDEETAEEVIEVFKKHSEALFFKLNEEFVAPSLLMAQVFGFIEHGEKFLEILMAIGIPQVKRYESTAEMLRDVPPKMRGAIIAGILLNRVPDVESWVYAISKIQDEIQARGGIISKNKAGKIIRNAFEELGNKEGAVQARKVFIEYIGEILEEVQPEIYAATPVLLDVNTALTVILSDKHPDVLSHLVGLRF</sequence>
<reference evidence="1 2" key="1">
    <citation type="submission" date="2014-02" db="EMBL/GenBank/DDBJ databases">
        <title>Genome Sequence of an Hyperthermophilic Archaeon, Thermococcus nautili 30-1, producing viral vesicles.</title>
        <authorList>
            <person name="Oberto J."/>
            <person name="Gaudin M."/>
            <person name="Cossu M."/>
            <person name="Gorlas A."/>
            <person name="Slesarev A."/>
            <person name="Marguet E."/>
            <person name="Forterre P."/>
        </authorList>
    </citation>
    <scope>NUCLEOTIDE SEQUENCE [LARGE SCALE GENOMIC DNA]</scope>
    <source>
        <strain evidence="1 2">30-1</strain>
    </source>
</reference>
<evidence type="ECO:0000313" key="1">
    <source>
        <dbReference type="EMBL" id="AHL22799.1"/>
    </source>
</evidence>
<name>W8PL82_9EURY</name>
<dbReference type="GeneID" id="24957339"/>
<dbReference type="KEGG" id="tnu:BD01_1182"/>
<accession>W8PL82</accession>
<dbReference type="AlphaFoldDB" id="W8PL82"/>
<protein>
    <submittedName>
        <fullName evidence="1">Uncharacterized protein</fullName>
    </submittedName>
</protein>
<evidence type="ECO:0000313" key="2">
    <source>
        <dbReference type="Proteomes" id="UP000019434"/>
    </source>
</evidence>
<proteinExistence type="predicted"/>
<dbReference type="RefSeq" id="WP_042690899.1">
    <property type="nucleotide sequence ID" value="NZ_CP007264.1"/>
</dbReference>
<dbReference type="HOGENOM" id="CLU_1036735_0_0_2"/>
<dbReference type="STRING" id="195522.BD01_1182"/>
<organism evidence="1 2">
    <name type="scientific">Thermococcus nautili</name>
    <dbReference type="NCBI Taxonomy" id="195522"/>
    <lineage>
        <taxon>Archaea</taxon>
        <taxon>Methanobacteriati</taxon>
        <taxon>Methanobacteriota</taxon>
        <taxon>Thermococci</taxon>
        <taxon>Thermococcales</taxon>
        <taxon>Thermococcaceae</taxon>
        <taxon>Thermococcus</taxon>
    </lineage>
</organism>